<feature type="compositionally biased region" description="Polar residues" evidence="2">
    <location>
        <begin position="833"/>
        <end position="847"/>
    </location>
</feature>
<dbReference type="EMBL" id="AMQM01002485">
    <property type="status" value="NOT_ANNOTATED_CDS"/>
    <property type="molecule type" value="Genomic_DNA"/>
</dbReference>
<dbReference type="KEGG" id="hro:HELRODRAFT_190034"/>
<dbReference type="InParanoid" id="T1FRM0"/>
<dbReference type="InterPro" id="IPR051647">
    <property type="entry name" value="Mediator_comp_sub12"/>
</dbReference>
<dbReference type="CTD" id="20211467"/>
<dbReference type="GO" id="GO:0005634">
    <property type="term" value="C:nucleus"/>
    <property type="evidence" value="ECO:0000318"/>
    <property type="project" value="GO_Central"/>
</dbReference>
<feature type="compositionally biased region" description="Low complexity" evidence="2">
    <location>
        <begin position="438"/>
        <end position="467"/>
    </location>
</feature>
<evidence type="ECO:0000313" key="5">
    <source>
        <dbReference type="Proteomes" id="UP000015101"/>
    </source>
</evidence>
<organism evidence="4 5">
    <name type="scientific">Helobdella robusta</name>
    <name type="common">Californian leech</name>
    <dbReference type="NCBI Taxonomy" id="6412"/>
    <lineage>
        <taxon>Eukaryota</taxon>
        <taxon>Metazoa</taxon>
        <taxon>Spiralia</taxon>
        <taxon>Lophotrochozoa</taxon>
        <taxon>Annelida</taxon>
        <taxon>Clitellata</taxon>
        <taxon>Hirudinea</taxon>
        <taxon>Rhynchobdellida</taxon>
        <taxon>Glossiphoniidae</taxon>
        <taxon>Helobdella</taxon>
    </lineage>
</organism>
<dbReference type="STRING" id="6412.T1FRM0"/>
<keyword evidence="1" id="KW-0175">Coiled coil</keyword>
<evidence type="ECO:0000256" key="1">
    <source>
        <dbReference type="SAM" id="Coils"/>
    </source>
</evidence>
<evidence type="ECO:0000313" key="4">
    <source>
        <dbReference type="EnsemblMetazoa" id="HelroP190034"/>
    </source>
</evidence>
<feature type="region of interest" description="Disordered" evidence="2">
    <location>
        <begin position="999"/>
        <end position="1042"/>
    </location>
</feature>
<dbReference type="AlphaFoldDB" id="T1FRM0"/>
<dbReference type="EnsemblMetazoa" id="HelroT190034">
    <property type="protein sequence ID" value="HelroP190034"/>
    <property type="gene ID" value="HelroG190034"/>
</dbReference>
<dbReference type="RefSeq" id="XP_009010115.1">
    <property type="nucleotide sequence ID" value="XM_009011867.1"/>
</dbReference>
<sequence>MNISLVQELLEQLKPVNESEERATQVKEKFQEFFNFIITRRLTDNKKEAEKEVKIKLQNATLLERLEHYYEAFKDLHLVYEGQDVETLNQVPAAIMATMLKLQRTKSAGKKNFEEVVEESVKTPVENADQKIIKMDVGETTNRDVELMAEQILHSLTDSAISFVKENQRSADVSVNKEVKVENLNENVVSVSIEEQMMKPSGKQQLTEQAHTPEIQQQTIQQQTIQQRDTLADDHQQQMNEQQLEQLDKEFKLQKHGDLFLEKQQTGEIMISTEERLIVEKQLKEEDQQQHQTQQQQLPISENQQHELQQPISTEHVEMFKIQQQQQQQQLIETEQLKEVTEQTVDEAAKTTTETTTSTLTTTLTTPTYTTTTTDTTITTTISTVSEKAAVAASSATTTTTDSMKSFTTTTAQQQIQPISEECSMISSPSVIQDIESEPTTTTSASDTSPTATTTSETKVTTTPTPDFTYEIIDGDIQCKIDETEKLTLSEDGKTSTTRKVMTRNYYQQQQRSTLQQGVVVATEQLETFVGKCIDEYVFESPTEIKDPYAANVETTTSIDENEETLEDGTWVKKKVTMVVAYLSNEDADSPSVFQEGMTAESSVQQQPQQQLQQQQQQQPQQQTEMYEDKSQLLLNKVADGPQQVQQHPSQELQQNIFSDSTIQKIFYECLGLEFPEFFSASASYVDNVKERIVRVPPYRSTISKVKTKTETPKDQQQQSQQQVQQQPQKQYEDKTTTTKQGKPPSFIIPEPQQQQQRPTRQSAATNQQQQQKRIIRSRVRKLITRKIRKTLHNGDVIEDVITEEIPDVDMSETSSVKSGYSDVVLGMISPRSRSSVASATSLGNATSPRRRRGSGSSHSSLKIYTDTVEGEPEITTDVQEREETLPDGRVIVRKTIKTKQKQTIVKRVVLEGGDDGNMETTGCNNFDDESFGPALKMYTDALQGFGGCIVGDGGSSDSSFLNEWLRQSEVVASNSGNTDTDVEMMRSFNSNPVVISRIQTTSATRPKYRVSMERTDPQSVNSLGSGDGQNNDCDGTNGLNR</sequence>
<feature type="region of interest" description="Disordered" evidence="2">
    <location>
        <begin position="596"/>
        <end position="625"/>
    </location>
</feature>
<proteinExistence type="predicted"/>
<dbReference type="PANTHER" id="PTHR46007">
    <property type="entry name" value="MEDIATOR OF RNA POLYMERASE II TRANSCRIPTION SUBUNIT 12"/>
    <property type="match status" value="1"/>
</dbReference>
<dbReference type="PANTHER" id="PTHR46007:SF12">
    <property type="entry name" value="C2H2-TYPE DOMAIN-CONTAINING PROTEIN-RELATED"/>
    <property type="match status" value="1"/>
</dbReference>
<dbReference type="HOGENOM" id="CLU_292445_0_0_1"/>
<feature type="compositionally biased region" description="Polar residues" evidence="2">
    <location>
        <begin position="1018"/>
        <end position="1042"/>
    </location>
</feature>
<accession>T1FRM0</accession>
<dbReference type="EMBL" id="KB095812">
    <property type="protein sequence ID" value="ESO11627.1"/>
    <property type="molecule type" value="Genomic_DNA"/>
</dbReference>
<protein>
    <submittedName>
        <fullName evidence="3 4">Uncharacterized protein</fullName>
    </submittedName>
</protein>
<evidence type="ECO:0000256" key="2">
    <source>
        <dbReference type="SAM" id="MobiDB-lite"/>
    </source>
</evidence>
<dbReference type="GO" id="GO:0045944">
    <property type="term" value="P:positive regulation of transcription by RNA polymerase II"/>
    <property type="evidence" value="ECO:0000318"/>
    <property type="project" value="GO_Central"/>
</dbReference>
<gene>
    <name evidence="4" type="primary">20211467</name>
    <name evidence="3" type="ORF">HELRODRAFT_190034</name>
</gene>
<evidence type="ECO:0000313" key="3">
    <source>
        <dbReference type="EMBL" id="ESO11627.1"/>
    </source>
</evidence>
<feature type="compositionally biased region" description="Low complexity" evidence="2">
    <location>
        <begin position="605"/>
        <end position="623"/>
    </location>
</feature>
<reference evidence="4" key="3">
    <citation type="submission" date="2015-06" db="UniProtKB">
        <authorList>
            <consortium name="EnsemblMetazoa"/>
        </authorList>
    </citation>
    <scope>IDENTIFICATION</scope>
</reference>
<feature type="coiled-coil region" evidence="1">
    <location>
        <begin position="39"/>
        <end position="66"/>
    </location>
</feature>
<dbReference type="Proteomes" id="UP000015101">
    <property type="component" value="Unassembled WGS sequence"/>
</dbReference>
<keyword evidence="5" id="KW-1185">Reference proteome</keyword>
<name>T1FRM0_HELRO</name>
<feature type="region of interest" description="Disordered" evidence="2">
    <location>
        <begin position="704"/>
        <end position="778"/>
    </location>
</feature>
<feature type="compositionally biased region" description="Low complexity" evidence="2">
    <location>
        <begin position="716"/>
        <end position="730"/>
    </location>
</feature>
<reference evidence="5" key="1">
    <citation type="submission" date="2012-12" db="EMBL/GenBank/DDBJ databases">
        <authorList>
            <person name="Hellsten U."/>
            <person name="Grimwood J."/>
            <person name="Chapman J.A."/>
            <person name="Shapiro H."/>
            <person name="Aerts A."/>
            <person name="Otillar R.P."/>
            <person name="Terry A.Y."/>
            <person name="Boore J.L."/>
            <person name="Simakov O."/>
            <person name="Marletaz F."/>
            <person name="Cho S.-J."/>
            <person name="Edsinger-Gonzales E."/>
            <person name="Havlak P."/>
            <person name="Kuo D.-H."/>
            <person name="Larsson T."/>
            <person name="Lv J."/>
            <person name="Arendt D."/>
            <person name="Savage R."/>
            <person name="Osoegawa K."/>
            <person name="de Jong P."/>
            <person name="Lindberg D.R."/>
            <person name="Seaver E.C."/>
            <person name="Weisblat D.A."/>
            <person name="Putnam N.H."/>
            <person name="Grigoriev I.V."/>
            <person name="Rokhsar D.S."/>
        </authorList>
    </citation>
    <scope>NUCLEOTIDE SEQUENCE</scope>
</reference>
<feature type="region of interest" description="Disordered" evidence="2">
    <location>
        <begin position="833"/>
        <end position="862"/>
    </location>
</feature>
<dbReference type="GO" id="GO:0003713">
    <property type="term" value="F:transcription coactivator activity"/>
    <property type="evidence" value="ECO:0000318"/>
    <property type="project" value="GO_Central"/>
</dbReference>
<feature type="compositionally biased region" description="Low complexity" evidence="2">
    <location>
        <begin position="744"/>
        <end position="773"/>
    </location>
</feature>
<dbReference type="GeneID" id="20211467"/>
<feature type="region of interest" description="Disordered" evidence="2">
    <location>
        <begin position="436"/>
        <end position="467"/>
    </location>
</feature>
<reference evidence="3 5" key="2">
    <citation type="journal article" date="2013" name="Nature">
        <title>Insights into bilaterian evolution from three spiralian genomes.</title>
        <authorList>
            <person name="Simakov O."/>
            <person name="Marletaz F."/>
            <person name="Cho S.J."/>
            <person name="Edsinger-Gonzales E."/>
            <person name="Havlak P."/>
            <person name="Hellsten U."/>
            <person name="Kuo D.H."/>
            <person name="Larsson T."/>
            <person name="Lv J."/>
            <person name="Arendt D."/>
            <person name="Savage R."/>
            <person name="Osoegawa K."/>
            <person name="de Jong P."/>
            <person name="Grimwood J."/>
            <person name="Chapman J.A."/>
            <person name="Shapiro H."/>
            <person name="Aerts A."/>
            <person name="Otillar R.P."/>
            <person name="Terry A.Y."/>
            <person name="Boore J.L."/>
            <person name="Grigoriev I.V."/>
            <person name="Lindberg D.R."/>
            <person name="Seaver E.C."/>
            <person name="Weisblat D.A."/>
            <person name="Putnam N.H."/>
            <person name="Rokhsar D.S."/>
        </authorList>
    </citation>
    <scope>NUCLEOTIDE SEQUENCE</scope>
</reference>